<dbReference type="Pfam" id="PF01476">
    <property type="entry name" value="LysM"/>
    <property type="match status" value="1"/>
</dbReference>
<keyword evidence="2" id="KW-1133">Transmembrane helix</keyword>
<dbReference type="InterPro" id="IPR052196">
    <property type="entry name" value="Bact_Kbp"/>
</dbReference>
<dbReference type="EMBL" id="OMOI01000001">
    <property type="protein sequence ID" value="SPF76639.1"/>
    <property type="molecule type" value="Genomic_DNA"/>
</dbReference>
<proteinExistence type="predicted"/>
<protein>
    <recommendedName>
        <fullName evidence="3">LysM domain-containing protein</fullName>
    </recommendedName>
</protein>
<evidence type="ECO:0000259" key="3">
    <source>
        <dbReference type="PROSITE" id="PS51782"/>
    </source>
</evidence>
<feature type="region of interest" description="Disordered" evidence="1">
    <location>
        <begin position="61"/>
        <end position="80"/>
    </location>
</feature>
<organism evidence="4 5">
    <name type="scientific">Aliiroseovarius pelagivivens</name>
    <dbReference type="NCBI Taxonomy" id="1639690"/>
    <lineage>
        <taxon>Bacteria</taxon>
        <taxon>Pseudomonadati</taxon>
        <taxon>Pseudomonadota</taxon>
        <taxon>Alphaproteobacteria</taxon>
        <taxon>Rhodobacterales</taxon>
        <taxon>Paracoccaceae</taxon>
        <taxon>Aliiroseovarius</taxon>
    </lineage>
</organism>
<sequence length="383" mass="39405">MADMSGGAAGAGKIWIGVGAAVIVAVLGYCSFDQSAQAPVSDPVDALKTTLDAPVAEPSVAPDAEVVTDTPPTDQASTIDPPAFDVVRVDPDGRAVVAGHAAPGANVQLSFNGVPIETLTADDAGNFVALLDLQVTQSGQLGLQALNDAGEVADTAAPGQTVLIEPRTPAPTVVPDAPAVASAGDADDSTAQPAEPEIAVTEAPAAPRVLLADNEGITVLQDEVGDLTVQNVIIDAISYDDQGEVALSGRAAGGGALRVYLDNAPIKTAPIPQDGQWRLPLPDVEAGIYTLRVDELAADGTVTSRTETPFKREDVAQIAAATTLSEERAKVEAVTVQPGSTLWAIARDTLGEGPLYVRVFEANRDQIRDPDLIYPGQVFSIPE</sequence>
<reference evidence="4 5" key="1">
    <citation type="submission" date="2018-03" db="EMBL/GenBank/DDBJ databases">
        <authorList>
            <person name="Keele B.F."/>
        </authorList>
    </citation>
    <scope>NUCLEOTIDE SEQUENCE [LARGE SCALE GENOMIC DNA]</scope>
    <source>
        <strain evidence="4 5">CECT 8811</strain>
    </source>
</reference>
<dbReference type="PANTHER" id="PTHR34700:SF4">
    <property type="entry name" value="PHAGE-LIKE ELEMENT PBSX PROTEIN XKDP"/>
    <property type="match status" value="1"/>
</dbReference>
<keyword evidence="5" id="KW-1185">Reference proteome</keyword>
<dbReference type="PROSITE" id="PS51782">
    <property type="entry name" value="LYSM"/>
    <property type="match status" value="1"/>
</dbReference>
<dbReference type="CDD" id="cd00118">
    <property type="entry name" value="LysM"/>
    <property type="match status" value="1"/>
</dbReference>
<keyword evidence="2" id="KW-0472">Membrane</keyword>
<dbReference type="InterPro" id="IPR018392">
    <property type="entry name" value="LysM"/>
</dbReference>
<dbReference type="PANTHER" id="PTHR34700">
    <property type="entry name" value="POTASSIUM BINDING PROTEIN KBP"/>
    <property type="match status" value="1"/>
</dbReference>
<dbReference type="AlphaFoldDB" id="A0A2R8AL63"/>
<feature type="transmembrane region" description="Helical" evidence="2">
    <location>
        <begin position="12"/>
        <end position="29"/>
    </location>
</feature>
<evidence type="ECO:0000256" key="1">
    <source>
        <dbReference type="SAM" id="MobiDB-lite"/>
    </source>
</evidence>
<evidence type="ECO:0000256" key="2">
    <source>
        <dbReference type="SAM" id="Phobius"/>
    </source>
</evidence>
<accession>A0A2R8AL63</accession>
<dbReference type="InterPro" id="IPR036779">
    <property type="entry name" value="LysM_dom_sf"/>
</dbReference>
<evidence type="ECO:0000313" key="4">
    <source>
        <dbReference type="EMBL" id="SPF76639.1"/>
    </source>
</evidence>
<dbReference type="Proteomes" id="UP000244911">
    <property type="component" value="Unassembled WGS sequence"/>
</dbReference>
<dbReference type="RefSeq" id="WP_108856623.1">
    <property type="nucleotide sequence ID" value="NZ_OMOI01000001.1"/>
</dbReference>
<name>A0A2R8AL63_9RHOB</name>
<dbReference type="Gene3D" id="3.10.350.10">
    <property type="entry name" value="LysM domain"/>
    <property type="match status" value="1"/>
</dbReference>
<dbReference type="OrthoDB" id="370541at2"/>
<keyword evidence="2" id="KW-0812">Transmembrane</keyword>
<evidence type="ECO:0000313" key="5">
    <source>
        <dbReference type="Proteomes" id="UP000244911"/>
    </source>
</evidence>
<gene>
    <name evidence="4" type="ORF">ALP8811_01648</name>
</gene>
<feature type="domain" description="LysM" evidence="3">
    <location>
        <begin position="332"/>
        <end position="381"/>
    </location>
</feature>